<dbReference type="PANTHER" id="PTHR35149">
    <property type="entry name" value="SLL5132 PROTEIN"/>
    <property type="match status" value="1"/>
</dbReference>
<gene>
    <name evidence="3" type="ORF">AsAng_0022120</name>
</gene>
<dbReference type="Pfam" id="PF07510">
    <property type="entry name" value="GmrSD_C"/>
    <property type="match status" value="1"/>
</dbReference>
<dbReference type="RefSeq" id="WP_264792669.1">
    <property type="nucleotide sequence ID" value="NZ_AP026867.1"/>
</dbReference>
<dbReference type="PANTHER" id="PTHR35149:SF2">
    <property type="entry name" value="DUF262 DOMAIN-CONTAINING PROTEIN"/>
    <property type="match status" value="1"/>
</dbReference>
<keyword evidence="3" id="KW-0540">Nuclease</keyword>
<dbReference type="GO" id="GO:0004519">
    <property type="term" value="F:endonuclease activity"/>
    <property type="evidence" value="ECO:0007669"/>
    <property type="project" value="UniProtKB-KW"/>
</dbReference>
<keyword evidence="3" id="KW-0255">Endonuclease</keyword>
<name>A0A915YE83_9BACT</name>
<evidence type="ECO:0000259" key="1">
    <source>
        <dbReference type="Pfam" id="PF03235"/>
    </source>
</evidence>
<evidence type="ECO:0000313" key="4">
    <source>
        <dbReference type="Proteomes" id="UP001060919"/>
    </source>
</evidence>
<keyword evidence="3" id="KW-0378">Hydrolase</keyword>
<feature type="domain" description="GmrSD restriction endonucleases C-terminal" evidence="2">
    <location>
        <begin position="426"/>
        <end position="569"/>
    </location>
</feature>
<dbReference type="EMBL" id="AP026867">
    <property type="protein sequence ID" value="BDS11498.1"/>
    <property type="molecule type" value="Genomic_DNA"/>
</dbReference>
<evidence type="ECO:0000313" key="3">
    <source>
        <dbReference type="EMBL" id="BDS11498.1"/>
    </source>
</evidence>
<feature type="domain" description="GmrSD restriction endonucleases N-terminal" evidence="1">
    <location>
        <begin position="7"/>
        <end position="207"/>
    </location>
</feature>
<keyword evidence="4" id="KW-1185">Reference proteome</keyword>
<dbReference type="KEGG" id="aup:AsAng_0022120"/>
<evidence type="ECO:0000259" key="2">
    <source>
        <dbReference type="Pfam" id="PF07510"/>
    </source>
</evidence>
<dbReference type="Proteomes" id="UP001060919">
    <property type="component" value="Chromosome"/>
</dbReference>
<accession>A0A915YE83</accession>
<dbReference type="InterPro" id="IPR004919">
    <property type="entry name" value="GmrSD_N"/>
</dbReference>
<dbReference type="AlphaFoldDB" id="A0A915YE83"/>
<reference evidence="3" key="1">
    <citation type="submission" date="2022-09" db="EMBL/GenBank/DDBJ databases">
        <title>Aureispira anguillicida sp. nov., isolated from Leptocephalus of Japanese eel Anguilla japonica.</title>
        <authorList>
            <person name="Yuasa K."/>
            <person name="Mekata T."/>
            <person name="Ikunari K."/>
        </authorList>
    </citation>
    <scope>NUCLEOTIDE SEQUENCE</scope>
    <source>
        <strain evidence="3">EL160426</strain>
    </source>
</reference>
<protein>
    <submittedName>
        <fullName evidence="3">DUF262 domain-containing HNH endonuclease familyprotein</fullName>
    </submittedName>
</protein>
<organism evidence="3 4">
    <name type="scientific">Aureispira anguillae</name>
    <dbReference type="NCBI Taxonomy" id="2864201"/>
    <lineage>
        <taxon>Bacteria</taxon>
        <taxon>Pseudomonadati</taxon>
        <taxon>Bacteroidota</taxon>
        <taxon>Saprospiria</taxon>
        <taxon>Saprospirales</taxon>
        <taxon>Saprospiraceae</taxon>
        <taxon>Aureispira</taxon>
    </lineage>
</organism>
<dbReference type="InterPro" id="IPR011089">
    <property type="entry name" value="GmrSD_C"/>
</dbReference>
<dbReference type="Pfam" id="PF03235">
    <property type="entry name" value="GmrSD_N"/>
    <property type="match status" value="1"/>
</dbReference>
<sequence>MANTKIKAFFNSRYFEIPKYQRGYAWEKKNIRELFEDIEEAIEVKASHYIGTIVLSKTEKGEDVFYVVDGQQRITTTTMIINELVKHLDADDSSFYKRFYINRGERFRLLPLGKEKDFFKELLTNGESDLIPVNRSQRLLIEAYQEIQGKVSQIVKEKSALDYLEQIENLQIMEFVEDSEGDAIRIFQTVNDRGKPLTNMEKAKSLLVYFSNRYLVRKLDKDINDKFGQMFEIYDQIKHVGTKNSIDLISGRYGEFNEDNIMRYHFVTFSNEDYDPTASYVLGFLKRKLKEFRKSKTSKEQIENFINSYVNSLLSFFTCLNKLVQKTEINEKYFKIFSILGLSATLYPVIAKFEEFGILDTSLEGEELESYNFLDLIELIDVRVYKVRGTDPKADIGRFSYQIANEKWDNADMENWLVWFNERWMPEDEFRNNLYSSIYKRSRAVLPHILLDYSETISDTKLTIEELKDFVKKKAFSIEHILSQKPKFTLKTHGFKSTEEYLEFEHTIGNLTLLEKSLNSSVNNKNVYDKIDYYDRSIFRITKELATEITHNNQFKKEDIENRTEKMVEFLIEKWWC</sequence>
<proteinExistence type="predicted"/>